<dbReference type="Pfam" id="PF13561">
    <property type="entry name" value="adh_short_C2"/>
    <property type="match status" value="1"/>
</dbReference>
<dbReference type="PRINTS" id="PR00081">
    <property type="entry name" value="GDHRDH"/>
</dbReference>
<sequence>MTRTAPAPSVHSTPAGDTQPAGDVDPSTAAQATVDPAASEGDRIVLVTGAARGIGRAVAEAFAAAGDTVAVHYGTRRAEAESTVAALPGEGHLAVGGDLSDPGRVRDLVDEVVRRAGRIDVLVNNAAARMSPHAVADTGYEEWQATWRSTLDVNLVGAANLSYCFARHLMGRRTGGRIVNVGSRGAFRGEPDHPAYGASKAALHALGQSLAVSLAPHGIAVASVAPGFVETERNEDRLNGPEGGALRAQSPWGRVAGAAEVAEAVRFLASPRAVWASGSVLDLNGASYLR</sequence>
<dbReference type="InterPro" id="IPR036291">
    <property type="entry name" value="NAD(P)-bd_dom_sf"/>
</dbReference>
<dbReference type="GO" id="GO:0016491">
    <property type="term" value="F:oxidoreductase activity"/>
    <property type="evidence" value="ECO:0007669"/>
    <property type="project" value="UniProtKB-KW"/>
</dbReference>
<organism evidence="4 5">
    <name type="scientific">Arthrobacter halodurans</name>
    <dbReference type="NCBI Taxonomy" id="516699"/>
    <lineage>
        <taxon>Bacteria</taxon>
        <taxon>Bacillati</taxon>
        <taxon>Actinomycetota</taxon>
        <taxon>Actinomycetes</taxon>
        <taxon>Micrococcales</taxon>
        <taxon>Micrococcaceae</taxon>
        <taxon>Arthrobacter</taxon>
    </lineage>
</organism>
<dbReference type="InterPro" id="IPR020904">
    <property type="entry name" value="Sc_DH/Rdtase_CS"/>
</dbReference>
<comment type="caution">
    <text evidence="4">The sequence shown here is derived from an EMBL/GenBank/DDBJ whole genome shotgun (WGS) entry which is preliminary data.</text>
</comment>
<name>A0ABV4US77_9MICC</name>
<reference evidence="4 5" key="1">
    <citation type="submission" date="2024-09" db="EMBL/GenBank/DDBJ databases">
        <authorList>
            <person name="Salinas-Garcia M.A."/>
            <person name="Prieme A."/>
        </authorList>
    </citation>
    <scope>NUCLEOTIDE SEQUENCE [LARGE SCALE GENOMIC DNA]</scope>
    <source>
        <strain evidence="4 5">DSM 21081</strain>
    </source>
</reference>
<dbReference type="Proteomes" id="UP001575652">
    <property type="component" value="Unassembled WGS sequence"/>
</dbReference>
<keyword evidence="2 4" id="KW-0560">Oxidoreductase</keyword>
<dbReference type="PRINTS" id="PR00080">
    <property type="entry name" value="SDRFAMILY"/>
</dbReference>
<evidence type="ECO:0000313" key="4">
    <source>
        <dbReference type="EMBL" id="MFB0835013.1"/>
    </source>
</evidence>
<dbReference type="InterPro" id="IPR002347">
    <property type="entry name" value="SDR_fam"/>
</dbReference>
<dbReference type="Gene3D" id="3.40.50.720">
    <property type="entry name" value="NAD(P)-binding Rossmann-like Domain"/>
    <property type="match status" value="1"/>
</dbReference>
<accession>A0ABV4US77</accession>
<gene>
    <name evidence="4" type="ORF">ACETWP_10480</name>
</gene>
<feature type="region of interest" description="Disordered" evidence="3">
    <location>
        <begin position="1"/>
        <end position="37"/>
    </location>
</feature>
<dbReference type="EMBL" id="JBHDLJ010000007">
    <property type="protein sequence ID" value="MFB0835013.1"/>
    <property type="molecule type" value="Genomic_DNA"/>
</dbReference>
<evidence type="ECO:0000256" key="3">
    <source>
        <dbReference type="SAM" id="MobiDB-lite"/>
    </source>
</evidence>
<dbReference type="RefSeq" id="WP_373972183.1">
    <property type="nucleotide sequence ID" value="NZ_JBHDLJ010000007.1"/>
</dbReference>
<keyword evidence="5" id="KW-1185">Reference proteome</keyword>
<dbReference type="PANTHER" id="PTHR43639:SF1">
    <property type="entry name" value="SHORT-CHAIN DEHYDROGENASE_REDUCTASE FAMILY PROTEIN"/>
    <property type="match status" value="1"/>
</dbReference>
<dbReference type="PROSITE" id="PS00061">
    <property type="entry name" value="ADH_SHORT"/>
    <property type="match status" value="1"/>
</dbReference>
<evidence type="ECO:0000313" key="5">
    <source>
        <dbReference type="Proteomes" id="UP001575652"/>
    </source>
</evidence>
<evidence type="ECO:0000256" key="2">
    <source>
        <dbReference type="ARBA" id="ARBA00023002"/>
    </source>
</evidence>
<dbReference type="EC" id="1.1.1.-" evidence="4"/>
<dbReference type="PANTHER" id="PTHR43639">
    <property type="entry name" value="OXIDOREDUCTASE, SHORT-CHAIN DEHYDROGENASE/REDUCTASE FAMILY (AFU_ORTHOLOGUE AFUA_5G02870)"/>
    <property type="match status" value="1"/>
</dbReference>
<dbReference type="CDD" id="cd05233">
    <property type="entry name" value="SDR_c"/>
    <property type="match status" value="1"/>
</dbReference>
<evidence type="ECO:0000256" key="1">
    <source>
        <dbReference type="ARBA" id="ARBA00006484"/>
    </source>
</evidence>
<proteinExistence type="inferred from homology"/>
<comment type="similarity">
    <text evidence="1">Belongs to the short-chain dehydrogenases/reductases (SDR) family.</text>
</comment>
<protein>
    <submittedName>
        <fullName evidence="4">SDR family NAD(P)-dependent oxidoreductase</fullName>
        <ecNumber evidence="4">1.1.1.-</ecNumber>
    </submittedName>
</protein>
<dbReference type="SUPFAM" id="SSF51735">
    <property type="entry name" value="NAD(P)-binding Rossmann-fold domains"/>
    <property type="match status" value="1"/>
</dbReference>